<name>A0ACC1LRJ3_9FUNG</name>
<dbReference type="Proteomes" id="UP001140096">
    <property type="component" value="Unassembled WGS sequence"/>
</dbReference>
<proteinExistence type="predicted"/>
<feature type="non-terminal residue" evidence="1">
    <location>
        <position position="1"/>
    </location>
</feature>
<sequence>YQVRGSGDLRVIPINVREISSCSEGLCARMVFCEPNSEGYFAGDTVTEPAILLNMVGTVGSQSSRPTAIWYQERNCLLWRLGDMHVPLPDTMSEAEILTLSRSLAFKAKGDSQLLPGLIALKFEARSSRVLDAQISIVRVAAAGPLAPASTVIAGPASRMVKSGKCTYFYEPANEEQEPSQAPLPAVVAAAEPLRSEEAESDENSNPEQRSSDEADNDDSGDNADHSSASSSEVWPSDHEDEADDTESNPTPA</sequence>
<gene>
    <name evidence="1" type="ORF">H4S07_000713</name>
</gene>
<reference evidence="1" key="1">
    <citation type="submission" date="2022-07" db="EMBL/GenBank/DDBJ databases">
        <title>Phylogenomic reconstructions and comparative analyses of Kickxellomycotina fungi.</title>
        <authorList>
            <person name="Reynolds N.K."/>
            <person name="Stajich J.E."/>
            <person name="Barry K."/>
            <person name="Grigoriev I.V."/>
            <person name="Crous P."/>
            <person name="Smith M.E."/>
        </authorList>
    </citation>
    <scope>NUCLEOTIDE SEQUENCE</scope>
    <source>
        <strain evidence="1">CBS 102833</strain>
    </source>
</reference>
<dbReference type="EMBL" id="JANBUP010000060">
    <property type="protein sequence ID" value="KAJ2813408.1"/>
    <property type="molecule type" value="Genomic_DNA"/>
</dbReference>
<accession>A0ACC1LRJ3</accession>
<protein>
    <submittedName>
        <fullName evidence="1">Uncharacterized protein</fullName>
    </submittedName>
</protein>
<evidence type="ECO:0000313" key="2">
    <source>
        <dbReference type="Proteomes" id="UP001140096"/>
    </source>
</evidence>
<keyword evidence="2" id="KW-1185">Reference proteome</keyword>
<evidence type="ECO:0000313" key="1">
    <source>
        <dbReference type="EMBL" id="KAJ2813408.1"/>
    </source>
</evidence>
<organism evidence="1 2">
    <name type="scientific">Coemansia furcata</name>
    <dbReference type="NCBI Taxonomy" id="417177"/>
    <lineage>
        <taxon>Eukaryota</taxon>
        <taxon>Fungi</taxon>
        <taxon>Fungi incertae sedis</taxon>
        <taxon>Zoopagomycota</taxon>
        <taxon>Kickxellomycotina</taxon>
        <taxon>Kickxellomycetes</taxon>
        <taxon>Kickxellales</taxon>
        <taxon>Kickxellaceae</taxon>
        <taxon>Coemansia</taxon>
    </lineage>
</organism>
<comment type="caution">
    <text evidence="1">The sequence shown here is derived from an EMBL/GenBank/DDBJ whole genome shotgun (WGS) entry which is preliminary data.</text>
</comment>